<dbReference type="SUPFAM" id="SSF46785">
    <property type="entry name" value="Winged helix' DNA-binding domain"/>
    <property type="match status" value="1"/>
</dbReference>
<sequence>MTPCPDPRPRRRRPELERGNVSIEPLTPRQKEVAALILVMTKERGFPPTVRELAARLGVASTNGVNDLLTALERKRRLTRESKAARSLLLTASGTEAAEKYLRDTATTDVEEGATP</sequence>
<dbReference type="EMBL" id="BJVY01000051">
    <property type="protein sequence ID" value="GEL74655.1"/>
    <property type="molecule type" value="Genomic_DNA"/>
</dbReference>
<evidence type="ECO:0000313" key="4">
    <source>
        <dbReference type="EMBL" id="SDE55088.1"/>
    </source>
</evidence>
<dbReference type="InterPro" id="IPR006199">
    <property type="entry name" value="LexA_DNA-bd_dom"/>
</dbReference>
<dbReference type="InterPro" id="IPR050077">
    <property type="entry name" value="LexA_repressor"/>
</dbReference>
<dbReference type="Proteomes" id="UP000321224">
    <property type="component" value="Unassembled WGS sequence"/>
</dbReference>
<name>A0A511HMR6_9BACT</name>
<dbReference type="PANTHER" id="PTHR33516">
    <property type="entry name" value="LEXA REPRESSOR"/>
    <property type="match status" value="1"/>
</dbReference>
<evidence type="ECO:0000256" key="1">
    <source>
        <dbReference type="SAM" id="MobiDB-lite"/>
    </source>
</evidence>
<reference evidence="3 6" key="2">
    <citation type="submission" date="2019-07" db="EMBL/GenBank/DDBJ databases">
        <title>Whole genome shotgun sequence of Myxococcus virescens NBRC 100334.</title>
        <authorList>
            <person name="Hosoyama A."/>
            <person name="Uohara A."/>
            <person name="Ohji S."/>
            <person name="Ichikawa N."/>
        </authorList>
    </citation>
    <scope>NUCLEOTIDE SEQUENCE [LARGE SCALE GENOMIC DNA]</scope>
    <source>
        <strain evidence="3 6">NBRC 100334</strain>
    </source>
</reference>
<dbReference type="RefSeq" id="WP_090491693.1">
    <property type="nucleotide sequence ID" value="NZ_BJVY01000051.1"/>
</dbReference>
<accession>A0A511HMR6</accession>
<feature type="region of interest" description="Disordered" evidence="1">
    <location>
        <begin position="1"/>
        <end position="24"/>
    </location>
</feature>
<protein>
    <submittedName>
        <fullName evidence="4">LexA DNA binding domain-containing protein</fullName>
    </submittedName>
</protein>
<dbReference type="EMBL" id="FNAJ01000008">
    <property type="protein sequence ID" value="SDE55088.1"/>
    <property type="molecule type" value="Genomic_DNA"/>
</dbReference>
<proteinExistence type="predicted"/>
<dbReference type="Proteomes" id="UP000198717">
    <property type="component" value="Unassembled WGS sequence"/>
</dbReference>
<evidence type="ECO:0000313" key="3">
    <source>
        <dbReference type="EMBL" id="GEL74655.1"/>
    </source>
</evidence>
<dbReference type="AlphaFoldDB" id="A0A511HMR6"/>
<evidence type="ECO:0000259" key="2">
    <source>
        <dbReference type="Pfam" id="PF01726"/>
    </source>
</evidence>
<comment type="caution">
    <text evidence="3">The sequence shown here is derived from an EMBL/GenBank/DDBJ whole genome shotgun (WGS) entry which is preliminary data.</text>
</comment>
<organism evidence="3 6">
    <name type="scientific">Myxococcus virescens</name>
    <dbReference type="NCBI Taxonomy" id="83456"/>
    <lineage>
        <taxon>Bacteria</taxon>
        <taxon>Pseudomonadati</taxon>
        <taxon>Myxococcota</taxon>
        <taxon>Myxococcia</taxon>
        <taxon>Myxococcales</taxon>
        <taxon>Cystobacterineae</taxon>
        <taxon>Myxococcaceae</taxon>
        <taxon>Myxococcus</taxon>
    </lineage>
</organism>
<dbReference type="InterPro" id="IPR036388">
    <property type="entry name" value="WH-like_DNA-bd_sf"/>
</dbReference>
<dbReference type="Gene3D" id="1.10.10.10">
    <property type="entry name" value="Winged helix-like DNA-binding domain superfamily/Winged helix DNA-binding domain"/>
    <property type="match status" value="1"/>
</dbReference>
<dbReference type="GO" id="GO:0006508">
    <property type="term" value="P:proteolysis"/>
    <property type="evidence" value="ECO:0007669"/>
    <property type="project" value="InterPro"/>
</dbReference>
<dbReference type="GO" id="GO:0004252">
    <property type="term" value="F:serine-type endopeptidase activity"/>
    <property type="evidence" value="ECO:0007669"/>
    <property type="project" value="InterPro"/>
</dbReference>
<dbReference type="Pfam" id="PF01726">
    <property type="entry name" value="LexA_DNA_bind"/>
    <property type="match status" value="1"/>
</dbReference>
<dbReference type="InterPro" id="IPR036390">
    <property type="entry name" value="WH_DNA-bd_sf"/>
</dbReference>
<keyword evidence="5" id="KW-1185">Reference proteome</keyword>
<evidence type="ECO:0000313" key="6">
    <source>
        <dbReference type="Proteomes" id="UP000321224"/>
    </source>
</evidence>
<gene>
    <name evidence="3" type="ORF">MVI01_64390</name>
    <name evidence="4" type="ORF">SAMN04488504_108182</name>
</gene>
<dbReference type="PANTHER" id="PTHR33516:SF2">
    <property type="entry name" value="LEXA REPRESSOR-RELATED"/>
    <property type="match status" value="1"/>
</dbReference>
<evidence type="ECO:0000313" key="5">
    <source>
        <dbReference type="Proteomes" id="UP000198717"/>
    </source>
</evidence>
<reference evidence="4 5" key="1">
    <citation type="submission" date="2016-10" db="EMBL/GenBank/DDBJ databases">
        <authorList>
            <person name="Varghese N."/>
            <person name="Submissions S."/>
        </authorList>
    </citation>
    <scope>NUCLEOTIDE SEQUENCE [LARGE SCALE GENOMIC DNA]</scope>
    <source>
        <strain evidence="4 5">DSM 2260</strain>
    </source>
</reference>
<feature type="domain" description="LexA repressor DNA-binding" evidence="2">
    <location>
        <begin position="24"/>
        <end position="86"/>
    </location>
</feature>